<dbReference type="EMBL" id="JACJTB010000085">
    <property type="protein sequence ID" value="MBD2598609.1"/>
    <property type="molecule type" value="Genomic_DNA"/>
</dbReference>
<protein>
    <submittedName>
        <fullName evidence="1">Uncharacterized protein</fullName>
    </submittedName>
</protein>
<gene>
    <name evidence="1" type="ORF">H6G74_30570</name>
</gene>
<organism evidence="1 2">
    <name type="scientific">Nostoc spongiaeforme FACHB-130</name>
    <dbReference type="NCBI Taxonomy" id="1357510"/>
    <lineage>
        <taxon>Bacteria</taxon>
        <taxon>Bacillati</taxon>
        <taxon>Cyanobacteriota</taxon>
        <taxon>Cyanophyceae</taxon>
        <taxon>Nostocales</taxon>
        <taxon>Nostocaceae</taxon>
        <taxon>Nostoc</taxon>
    </lineage>
</organism>
<name>A0ABR8G5R0_9NOSO</name>
<evidence type="ECO:0000313" key="1">
    <source>
        <dbReference type="EMBL" id="MBD2598609.1"/>
    </source>
</evidence>
<accession>A0ABR8G5R0</accession>
<comment type="caution">
    <text evidence="1">The sequence shown here is derived from an EMBL/GenBank/DDBJ whole genome shotgun (WGS) entry which is preliminary data.</text>
</comment>
<proteinExistence type="predicted"/>
<keyword evidence="2" id="KW-1185">Reference proteome</keyword>
<dbReference type="Proteomes" id="UP000603457">
    <property type="component" value="Unassembled WGS sequence"/>
</dbReference>
<reference evidence="1 2" key="1">
    <citation type="journal article" date="2020" name="ISME J.">
        <title>Comparative genomics reveals insights into cyanobacterial evolution and habitat adaptation.</title>
        <authorList>
            <person name="Chen M.Y."/>
            <person name="Teng W.K."/>
            <person name="Zhao L."/>
            <person name="Hu C.X."/>
            <person name="Zhou Y.K."/>
            <person name="Han B.P."/>
            <person name="Song L.R."/>
            <person name="Shu W.S."/>
        </authorList>
    </citation>
    <scope>NUCLEOTIDE SEQUENCE [LARGE SCALE GENOMIC DNA]</scope>
    <source>
        <strain evidence="1 2">FACHB-130</strain>
    </source>
</reference>
<evidence type="ECO:0000313" key="2">
    <source>
        <dbReference type="Proteomes" id="UP000603457"/>
    </source>
</evidence>
<sequence>MAANQLKGVKDEQAIREITLKYWEPIRTAITSDNSLKRPRTAFAKAINEKFPNSSKPKPGYYHTKPRGKAPHWEHLALWYATSNRDRWDIIGDEARDAYKAGFEQPAQTEQTQPTEQITLQPEATATVPSLETMNIAQLELDADTQKVVEDAIAYSGMSLAEFVRKACQVYAKTVTGKVKLADEDLSSVLTAELMSEKYKTHPGRADELTRRAIYALEVHNNNCTERNQKWHINQTAIQTLTGSKPATIKKILENYQTRLDDHNAKHELNPYDNRKPGIKIDQAINLVELVPDGLNMV</sequence>